<dbReference type="RefSeq" id="WP_262167208.1">
    <property type="nucleotide sequence ID" value="NZ_CP104965.1"/>
</dbReference>
<dbReference type="InterPro" id="IPR036291">
    <property type="entry name" value="NAD(P)-bd_dom_sf"/>
</dbReference>
<dbReference type="Proteomes" id="UP001061862">
    <property type="component" value="Chromosome"/>
</dbReference>
<evidence type="ECO:0000256" key="1">
    <source>
        <dbReference type="ARBA" id="ARBA00023027"/>
    </source>
</evidence>
<dbReference type="PANTHER" id="PTHR43574">
    <property type="entry name" value="EPIMERASE-RELATED"/>
    <property type="match status" value="1"/>
</dbReference>
<accession>A0ABY6C9V7</accession>
<dbReference type="EMBL" id="CP104965">
    <property type="protein sequence ID" value="UXN69019.1"/>
    <property type="molecule type" value="Genomic_DNA"/>
</dbReference>
<keyword evidence="4" id="KW-1185">Reference proteome</keyword>
<keyword evidence="1" id="KW-0520">NAD</keyword>
<evidence type="ECO:0000259" key="2">
    <source>
        <dbReference type="Pfam" id="PF01370"/>
    </source>
</evidence>
<organism evidence="3 4">
    <name type="scientific">Devosia neptuniae</name>
    <dbReference type="NCBI Taxonomy" id="191302"/>
    <lineage>
        <taxon>Bacteria</taxon>
        <taxon>Pseudomonadati</taxon>
        <taxon>Pseudomonadota</taxon>
        <taxon>Alphaproteobacteria</taxon>
        <taxon>Hyphomicrobiales</taxon>
        <taxon>Devosiaceae</taxon>
        <taxon>Devosia</taxon>
    </lineage>
</organism>
<dbReference type="Pfam" id="PF01370">
    <property type="entry name" value="Epimerase"/>
    <property type="match status" value="1"/>
</dbReference>
<evidence type="ECO:0000313" key="3">
    <source>
        <dbReference type="EMBL" id="UXN69019.1"/>
    </source>
</evidence>
<dbReference type="PRINTS" id="PR01713">
    <property type="entry name" value="NUCEPIMERASE"/>
</dbReference>
<name>A0ABY6C9V7_9HYPH</name>
<dbReference type="SUPFAM" id="SSF51735">
    <property type="entry name" value="NAD(P)-binding Rossmann-fold domains"/>
    <property type="match status" value="1"/>
</dbReference>
<protein>
    <submittedName>
        <fullName evidence="3">NAD-dependent epimerase/dehydratase family protein</fullName>
    </submittedName>
</protein>
<gene>
    <name evidence="3" type="ORF">N8A98_17490</name>
</gene>
<proteinExistence type="predicted"/>
<sequence length="336" mass="36745">MEPKRIFVTGNAGFIGFHLAQRLLADGHVVTGYDGVTDYYDVSLKRARLALLAEQPNFTFVEAMLEDGARLKQALAESGAQWVFHLGAQAGVRYSIEHPQSYVQSNLVGTSNLLEAARETPPEHLIFASTSSVYGGNTKIPFAETDRADSPVSLYAATKKSGEAMVHSYSHLWGIAATSVRFFTVYGPWGRPDMALFKFVSAMQQDRAIDIYGEGKMRRDFTYVDDLVDALVRLAGAPPVKGQPVKGDSLSAVAPYRVVNIAGGKPSELMAFVAAVENAMGRKAKHNMLPMQQGDVVATQSDTALLHELIGVLPETPIEVGVARFVEWYRHYYGVN</sequence>
<reference evidence="3 4" key="1">
    <citation type="submission" date="2022-09" db="EMBL/GenBank/DDBJ databases">
        <title>Interaction between co-microsymbionts with complementary sets of symbiotic genes in legume-rhizobium systems.</title>
        <authorList>
            <person name="Safronova V."/>
            <person name="Sazanova A."/>
            <person name="Afonin A."/>
            <person name="Chirak E."/>
        </authorList>
    </citation>
    <scope>NUCLEOTIDE SEQUENCE [LARGE SCALE GENOMIC DNA]</scope>
    <source>
        <strain evidence="3 4">A18/4-1</strain>
    </source>
</reference>
<evidence type="ECO:0000313" key="4">
    <source>
        <dbReference type="Proteomes" id="UP001061862"/>
    </source>
</evidence>
<dbReference type="InterPro" id="IPR001509">
    <property type="entry name" value="Epimerase_deHydtase"/>
</dbReference>
<feature type="domain" description="NAD-dependent epimerase/dehydratase" evidence="2">
    <location>
        <begin position="6"/>
        <end position="237"/>
    </location>
</feature>
<dbReference type="Gene3D" id="3.40.50.720">
    <property type="entry name" value="NAD(P)-binding Rossmann-like Domain"/>
    <property type="match status" value="1"/>
</dbReference>